<protein>
    <recommendedName>
        <fullName evidence="13">Acyl carrier protein</fullName>
    </recommendedName>
</protein>
<evidence type="ECO:0000256" key="8">
    <source>
        <dbReference type="ARBA" id="ARBA00022946"/>
    </source>
</evidence>
<dbReference type="GO" id="GO:0000035">
    <property type="term" value="F:acyl binding"/>
    <property type="evidence" value="ECO:0007669"/>
    <property type="project" value="TreeGrafter"/>
</dbReference>
<evidence type="ECO:0000256" key="4">
    <source>
        <dbReference type="ARBA" id="ARBA00022450"/>
    </source>
</evidence>
<keyword evidence="12 13" id="KW-0275">Fatty acid biosynthesis</keyword>
<keyword evidence="4 13" id="KW-0596">Phosphopantetheine</keyword>
<proteinExistence type="inferred from homology"/>
<evidence type="ECO:0000256" key="6">
    <source>
        <dbReference type="ARBA" id="ARBA00022553"/>
    </source>
</evidence>
<evidence type="ECO:0000256" key="12">
    <source>
        <dbReference type="ARBA" id="ARBA00023160"/>
    </source>
</evidence>
<evidence type="ECO:0000256" key="9">
    <source>
        <dbReference type="ARBA" id="ARBA00022982"/>
    </source>
</evidence>
<dbReference type="SUPFAM" id="SSF47336">
    <property type="entry name" value="ACP-like"/>
    <property type="match status" value="1"/>
</dbReference>
<keyword evidence="10" id="KW-0443">Lipid metabolism</keyword>
<keyword evidence="5 13" id="KW-0444">Lipid biosynthesis</keyword>
<dbReference type="HAMAP" id="MF_01217">
    <property type="entry name" value="Acyl_carrier"/>
    <property type="match status" value="1"/>
</dbReference>
<dbReference type="GO" id="GO:0000036">
    <property type="term" value="F:acyl carrier activity"/>
    <property type="evidence" value="ECO:0007669"/>
    <property type="project" value="TreeGrafter"/>
</dbReference>
<evidence type="ECO:0000256" key="11">
    <source>
        <dbReference type="ARBA" id="ARBA00023128"/>
    </source>
</evidence>
<dbReference type="Gene3D" id="1.10.1200.10">
    <property type="entry name" value="ACP-like"/>
    <property type="match status" value="1"/>
</dbReference>
<name>A0A5K3ESD5_MESCO</name>
<dbReference type="GO" id="GO:0005739">
    <property type="term" value="C:mitochondrion"/>
    <property type="evidence" value="ECO:0007669"/>
    <property type="project" value="UniProtKB-SubCell"/>
</dbReference>
<dbReference type="WBParaSite" id="MCU_002328-RB">
    <property type="protein sequence ID" value="MCU_002328-RB"/>
    <property type="gene ID" value="MCU_002328"/>
</dbReference>
<evidence type="ECO:0000256" key="1">
    <source>
        <dbReference type="ARBA" id="ARBA00004173"/>
    </source>
</evidence>
<feature type="domain" description="Carrier" evidence="14">
    <location>
        <begin position="69"/>
        <end position="144"/>
    </location>
</feature>
<keyword evidence="3" id="KW-0813">Transport</keyword>
<dbReference type="AlphaFoldDB" id="A0A5K3ESD5"/>
<sequence length="148" mass="17262">MFHGMSRCFLNLRNSCRSIIAAKNCIQYRHVSTAKLARPSITSSQMVIYPARLTFQIRRFGHGPPLSKPMIEDRVMLVLRLYDKVDPEKITLQTDLAKEYGLDSLDMVEVVMAIEQEFMFDIPDAEALRLRTPFDFVQYICDKYDIYE</sequence>
<dbReference type="PROSITE" id="PS00012">
    <property type="entry name" value="PHOSPHOPANTETHEINE"/>
    <property type="match status" value="1"/>
</dbReference>
<dbReference type="InterPro" id="IPR009081">
    <property type="entry name" value="PP-bd_ACP"/>
</dbReference>
<comment type="function">
    <text evidence="13">Carrier of the growing fatty acid chain in fatty acid biosynthesis.</text>
</comment>
<keyword evidence="7" id="KW-0276">Fatty acid metabolism</keyword>
<keyword evidence="11" id="KW-0496">Mitochondrion</keyword>
<dbReference type="InterPro" id="IPR036736">
    <property type="entry name" value="ACP-like_sf"/>
</dbReference>
<evidence type="ECO:0000256" key="10">
    <source>
        <dbReference type="ARBA" id="ARBA00023098"/>
    </source>
</evidence>
<dbReference type="Pfam" id="PF00550">
    <property type="entry name" value="PP-binding"/>
    <property type="match status" value="1"/>
</dbReference>
<dbReference type="PANTHER" id="PTHR20863:SF28">
    <property type="entry name" value="ACYL CARRIER PROTEIN, MITOCHONDRIAL"/>
    <property type="match status" value="1"/>
</dbReference>
<dbReference type="InterPro" id="IPR006162">
    <property type="entry name" value="Ppantetheine_attach_site"/>
</dbReference>
<dbReference type="PROSITE" id="PS50075">
    <property type="entry name" value="CARRIER"/>
    <property type="match status" value="1"/>
</dbReference>
<evidence type="ECO:0000313" key="15">
    <source>
        <dbReference type="WBParaSite" id="MCU_002328-RB"/>
    </source>
</evidence>
<evidence type="ECO:0000256" key="13">
    <source>
        <dbReference type="RuleBase" id="RU000722"/>
    </source>
</evidence>
<comment type="similarity">
    <text evidence="2">Belongs to the acyl carrier protein (ACP) family.</text>
</comment>
<evidence type="ECO:0000256" key="2">
    <source>
        <dbReference type="ARBA" id="ARBA00010930"/>
    </source>
</evidence>
<evidence type="ECO:0000256" key="7">
    <source>
        <dbReference type="ARBA" id="ARBA00022832"/>
    </source>
</evidence>
<evidence type="ECO:0000259" key="14">
    <source>
        <dbReference type="PROSITE" id="PS50075"/>
    </source>
</evidence>
<keyword evidence="6" id="KW-0597">Phosphoprotein</keyword>
<organism evidence="15">
    <name type="scientific">Mesocestoides corti</name>
    <name type="common">Flatworm</name>
    <dbReference type="NCBI Taxonomy" id="53468"/>
    <lineage>
        <taxon>Eukaryota</taxon>
        <taxon>Metazoa</taxon>
        <taxon>Spiralia</taxon>
        <taxon>Lophotrochozoa</taxon>
        <taxon>Platyhelminthes</taxon>
        <taxon>Cestoda</taxon>
        <taxon>Eucestoda</taxon>
        <taxon>Cyclophyllidea</taxon>
        <taxon>Mesocestoididae</taxon>
        <taxon>Mesocestoides</taxon>
    </lineage>
</organism>
<dbReference type="InterPro" id="IPR003231">
    <property type="entry name" value="ACP"/>
</dbReference>
<evidence type="ECO:0000256" key="3">
    <source>
        <dbReference type="ARBA" id="ARBA00022448"/>
    </source>
</evidence>
<reference evidence="15" key="1">
    <citation type="submission" date="2019-11" db="UniProtKB">
        <authorList>
            <consortium name="WormBaseParasite"/>
        </authorList>
    </citation>
    <scope>IDENTIFICATION</scope>
</reference>
<evidence type="ECO:0000256" key="5">
    <source>
        <dbReference type="ARBA" id="ARBA00022516"/>
    </source>
</evidence>
<keyword evidence="9" id="KW-0249">Electron transport</keyword>
<accession>A0A5K3ESD5</accession>
<dbReference type="PANTHER" id="PTHR20863">
    <property type="entry name" value="ACYL CARRIER PROTEIN"/>
    <property type="match status" value="1"/>
</dbReference>
<keyword evidence="8" id="KW-0809">Transit peptide</keyword>
<comment type="subcellular location">
    <subcellularLocation>
        <location evidence="1">Mitochondrion</location>
    </subcellularLocation>
</comment>